<reference evidence="2 3" key="1">
    <citation type="journal article" date="2015" name="Genome Announc.">
        <title>Expanding the biotechnology potential of lactobacilli through comparative genomics of 213 strains and associated genera.</title>
        <authorList>
            <person name="Sun Z."/>
            <person name="Harris H.M."/>
            <person name="McCann A."/>
            <person name="Guo C."/>
            <person name="Argimon S."/>
            <person name="Zhang W."/>
            <person name="Yang X."/>
            <person name="Jeffery I.B."/>
            <person name="Cooney J.C."/>
            <person name="Kagawa T.F."/>
            <person name="Liu W."/>
            <person name="Song Y."/>
            <person name="Salvetti E."/>
            <person name="Wrobel A."/>
            <person name="Rasinkangas P."/>
            <person name="Parkhill J."/>
            <person name="Rea M.C."/>
            <person name="O'Sullivan O."/>
            <person name="Ritari J."/>
            <person name="Douillard F.P."/>
            <person name="Paul Ross R."/>
            <person name="Yang R."/>
            <person name="Briner A.E."/>
            <person name="Felis G.E."/>
            <person name="de Vos W.M."/>
            <person name="Barrangou R."/>
            <person name="Klaenhammer T.R."/>
            <person name="Caufield P.W."/>
            <person name="Cui Y."/>
            <person name="Zhang H."/>
            <person name="O'Toole P.W."/>
        </authorList>
    </citation>
    <scope>NUCLEOTIDE SEQUENCE [LARGE SCALE GENOMIC DNA]</scope>
    <source>
        <strain evidence="2 3">DSM 5007</strain>
    </source>
</reference>
<dbReference type="eggNOG" id="COG1807">
    <property type="taxonomic scope" value="Bacteria"/>
</dbReference>
<dbReference type="AlphaFoldDB" id="A0A0R1VVW9"/>
<evidence type="ECO:0000313" key="3">
    <source>
        <dbReference type="Proteomes" id="UP000051820"/>
    </source>
</evidence>
<feature type="transmembrane region" description="Helical" evidence="1">
    <location>
        <begin position="269"/>
        <end position="286"/>
    </location>
</feature>
<gene>
    <name evidence="2" type="ORF">FD16_GL001544</name>
</gene>
<feature type="transmembrane region" description="Helical" evidence="1">
    <location>
        <begin position="412"/>
        <end position="431"/>
    </location>
</feature>
<feature type="transmembrane region" description="Helical" evidence="1">
    <location>
        <begin position="196"/>
        <end position="212"/>
    </location>
</feature>
<keyword evidence="1" id="KW-0472">Membrane</keyword>
<protein>
    <recommendedName>
        <fullName evidence="4">Integral membrane protein</fullName>
    </recommendedName>
</protein>
<evidence type="ECO:0000313" key="2">
    <source>
        <dbReference type="EMBL" id="KRM09786.1"/>
    </source>
</evidence>
<evidence type="ECO:0008006" key="4">
    <source>
        <dbReference type="Google" id="ProtNLM"/>
    </source>
</evidence>
<evidence type="ECO:0000256" key="1">
    <source>
        <dbReference type="SAM" id="Phobius"/>
    </source>
</evidence>
<feature type="transmembrane region" description="Helical" evidence="1">
    <location>
        <begin position="462"/>
        <end position="482"/>
    </location>
</feature>
<dbReference type="PATRIC" id="fig|1423807.3.peg.1583"/>
<organism evidence="2 3">
    <name type="scientific">Paucilactobacillus suebicus DSM 5007 = KCTC 3549</name>
    <dbReference type="NCBI Taxonomy" id="1423807"/>
    <lineage>
        <taxon>Bacteria</taxon>
        <taxon>Bacillati</taxon>
        <taxon>Bacillota</taxon>
        <taxon>Bacilli</taxon>
        <taxon>Lactobacillales</taxon>
        <taxon>Lactobacillaceae</taxon>
        <taxon>Paucilactobacillus</taxon>
    </lineage>
</organism>
<feature type="transmembrane region" description="Helical" evidence="1">
    <location>
        <begin position="440"/>
        <end position="456"/>
    </location>
</feature>
<feature type="transmembrane region" description="Helical" evidence="1">
    <location>
        <begin position="23"/>
        <end position="42"/>
    </location>
</feature>
<sequence>MLISLIGAISLLPNIMSNVSAEFIAVLTVIIVLIYIFFELYRIRKVKEKVLDILRFVTSKKKFYIWLCVGILIVLWQLYLIHYLAGISYWDPGIIEMTAARKRVWVVGYFSTNPNNILILLIEHAIWVIFNRPSVYLFSKILSVVNLFAVDSSLIIIIYLLKKLLKRKKTIFFSSICFTCLIVLPAWILIPYTDTFGLFMTCISVLFIYKAYISDKKNIWIVFNVVTFCVSYFFKPSLVITYVAALLILITTGLSNIRYKKDFKVSQLLLTVIVLIVSFGCIKFTINNQKFIKVDNSKSEPLTHFVAMGMIRSGGYHLPDVQMDARISNPQKRNQANIKLIKKRLTDFGSPFNYEKFLIRKQINNTADGTFAWGVDGIFLKPYSSNNKKLNDTFARKMFSKNGVAAPNDYEYMFLVQFVWIIVLFMCLMCVTNSSWIVQLLKYGIVGFFIFLLIFEGGRSRYVIQFLSLIILLSGIGFEKFIDILNTKSSNTGVN</sequence>
<dbReference type="STRING" id="1423807.FD16_GL001544"/>
<name>A0A0R1VVW9_9LACO</name>
<feature type="transmembrane region" description="Helical" evidence="1">
    <location>
        <begin position="63"/>
        <end position="85"/>
    </location>
</feature>
<keyword evidence="3" id="KW-1185">Reference proteome</keyword>
<keyword evidence="1" id="KW-1133">Transmembrane helix</keyword>
<feature type="transmembrane region" description="Helical" evidence="1">
    <location>
        <begin position="141"/>
        <end position="161"/>
    </location>
</feature>
<feature type="transmembrane region" description="Helical" evidence="1">
    <location>
        <begin position="170"/>
        <end position="190"/>
    </location>
</feature>
<comment type="caution">
    <text evidence="2">The sequence shown here is derived from an EMBL/GenBank/DDBJ whole genome shotgun (WGS) entry which is preliminary data.</text>
</comment>
<dbReference type="EMBL" id="AZGF01000035">
    <property type="protein sequence ID" value="KRM09786.1"/>
    <property type="molecule type" value="Genomic_DNA"/>
</dbReference>
<accession>A0A0R1VVW9</accession>
<dbReference type="Proteomes" id="UP000051820">
    <property type="component" value="Unassembled WGS sequence"/>
</dbReference>
<feature type="transmembrane region" description="Helical" evidence="1">
    <location>
        <begin position="219"/>
        <end position="234"/>
    </location>
</feature>
<proteinExistence type="predicted"/>
<keyword evidence="1" id="KW-0812">Transmembrane</keyword>